<feature type="non-terminal residue" evidence="1">
    <location>
        <position position="1"/>
    </location>
</feature>
<protein>
    <submittedName>
        <fullName evidence="1">Uncharacterized protein</fullName>
    </submittedName>
</protein>
<name>A0A4Y2WYZ3_ARAVE</name>
<evidence type="ECO:0000313" key="2">
    <source>
        <dbReference type="Proteomes" id="UP000499080"/>
    </source>
</evidence>
<proteinExistence type="predicted"/>
<evidence type="ECO:0000313" key="1">
    <source>
        <dbReference type="EMBL" id="GBO42605.1"/>
    </source>
</evidence>
<reference evidence="1 2" key="1">
    <citation type="journal article" date="2019" name="Sci. Rep.">
        <title>Orb-weaving spider Araneus ventricosus genome elucidates the spidroin gene catalogue.</title>
        <authorList>
            <person name="Kono N."/>
            <person name="Nakamura H."/>
            <person name="Ohtoshi R."/>
            <person name="Moran D.A.P."/>
            <person name="Shinohara A."/>
            <person name="Yoshida Y."/>
            <person name="Fujiwara M."/>
            <person name="Mori M."/>
            <person name="Tomita M."/>
            <person name="Arakawa K."/>
        </authorList>
    </citation>
    <scope>NUCLEOTIDE SEQUENCE [LARGE SCALE GENOMIC DNA]</scope>
</reference>
<comment type="caution">
    <text evidence="1">The sequence shown here is derived from an EMBL/GenBank/DDBJ whole genome shotgun (WGS) entry which is preliminary data.</text>
</comment>
<dbReference type="Proteomes" id="UP000499080">
    <property type="component" value="Unassembled WGS sequence"/>
</dbReference>
<gene>
    <name evidence="1" type="ORF">AVEN_218398_1</name>
</gene>
<accession>A0A4Y2WYZ3</accession>
<keyword evidence="2" id="KW-1185">Reference proteome</keyword>
<sequence>AKSSKKSSSPDGNIRLVRVKQKWRKSASNVEDVSLEVGEHQERNCFQGVNHRWLLPVMG</sequence>
<organism evidence="1 2">
    <name type="scientific">Araneus ventricosus</name>
    <name type="common">Orbweaver spider</name>
    <name type="synonym">Epeira ventricosa</name>
    <dbReference type="NCBI Taxonomy" id="182803"/>
    <lineage>
        <taxon>Eukaryota</taxon>
        <taxon>Metazoa</taxon>
        <taxon>Ecdysozoa</taxon>
        <taxon>Arthropoda</taxon>
        <taxon>Chelicerata</taxon>
        <taxon>Arachnida</taxon>
        <taxon>Araneae</taxon>
        <taxon>Araneomorphae</taxon>
        <taxon>Entelegynae</taxon>
        <taxon>Araneoidea</taxon>
        <taxon>Araneidae</taxon>
        <taxon>Araneus</taxon>
    </lineage>
</organism>
<dbReference type="EMBL" id="BGPR01068766">
    <property type="protein sequence ID" value="GBO42605.1"/>
    <property type="molecule type" value="Genomic_DNA"/>
</dbReference>
<dbReference type="AlphaFoldDB" id="A0A4Y2WYZ3"/>